<organism evidence="4 5">
    <name type="scientific">Zophobas morio</name>
    <dbReference type="NCBI Taxonomy" id="2755281"/>
    <lineage>
        <taxon>Eukaryota</taxon>
        <taxon>Metazoa</taxon>
        <taxon>Ecdysozoa</taxon>
        <taxon>Arthropoda</taxon>
        <taxon>Hexapoda</taxon>
        <taxon>Insecta</taxon>
        <taxon>Pterygota</taxon>
        <taxon>Neoptera</taxon>
        <taxon>Endopterygota</taxon>
        <taxon>Coleoptera</taxon>
        <taxon>Polyphaga</taxon>
        <taxon>Cucujiformia</taxon>
        <taxon>Tenebrionidae</taxon>
        <taxon>Zophobas</taxon>
    </lineage>
</organism>
<dbReference type="Proteomes" id="UP001168821">
    <property type="component" value="Unassembled WGS sequence"/>
</dbReference>
<evidence type="ECO:0000313" key="4">
    <source>
        <dbReference type="EMBL" id="KAJ3642906.1"/>
    </source>
</evidence>
<dbReference type="InterPro" id="IPR013123">
    <property type="entry name" value="SpoU_subst-bd"/>
</dbReference>
<dbReference type="PANTHER" id="PTHR43191">
    <property type="entry name" value="RRNA METHYLTRANSFERASE 3"/>
    <property type="match status" value="1"/>
</dbReference>
<dbReference type="GO" id="GO:0008173">
    <property type="term" value="F:RNA methyltransferase activity"/>
    <property type="evidence" value="ECO:0007669"/>
    <property type="project" value="InterPro"/>
</dbReference>
<dbReference type="InterPro" id="IPR029026">
    <property type="entry name" value="tRNA_m1G_MTases_N"/>
</dbReference>
<dbReference type="CDD" id="cd18106">
    <property type="entry name" value="SpoU-like_RNMTL1"/>
    <property type="match status" value="1"/>
</dbReference>
<evidence type="ECO:0000256" key="2">
    <source>
        <dbReference type="ARBA" id="ARBA00022679"/>
    </source>
</evidence>
<dbReference type="GO" id="GO:0005737">
    <property type="term" value="C:cytoplasm"/>
    <property type="evidence" value="ECO:0007669"/>
    <property type="project" value="UniProtKB-ARBA"/>
</dbReference>
<evidence type="ECO:0000259" key="3">
    <source>
        <dbReference type="SMART" id="SM00967"/>
    </source>
</evidence>
<accession>A0AA38M493</accession>
<dbReference type="InterPro" id="IPR051259">
    <property type="entry name" value="rRNA_Methyltransferase"/>
</dbReference>
<dbReference type="SMART" id="SM00967">
    <property type="entry name" value="SpoU_sub_bind"/>
    <property type="match status" value="1"/>
</dbReference>
<gene>
    <name evidence="4" type="ORF">Zmor_025654</name>
</gene>
<keyword evidence="1" id="KW-0489">Methyltransferase</keyword>
<dbReference type="Gene3D" id="3.40.1280.10">
    <property type="match status" value="1"/>
</dbReference>
<evidence type="ECO:0000256" key="1">
    <source>
        <dbReference type="ARBA" id="ARBA00022603"/>
    </source>
</evidence>
<dbReference type="InterPro" id="IPR001537">
    <property type="entry name" value="SpoU_MeTrfase"/>
</dbReference>
<dbReference type="EMBL" id="JALNTZ010000008">
    <property type="protein sequence ID" value="KAJ3642906.1"/>
    <property type="molecule type" value="Genomic_DNA"/>
</dbReference>
<dbReference type="AlphaFoldDB" id="A0AA38M493"/>
<keyword evidence="2" id="KW-0808">Transferase</keyword>
<dbReference type="SUPFAM" id="SSF75217">
    <property type="entry name" value="alpha/beta knot"/>
    <property type="match status" value="1"/>
</dbReference>
<feature type="domain" description="RNA 2-O ribose methyltransferase substrate binding" evidence="3">
    <location>
        <begin position="153"/>
        <end position="225"/>
    </location>
</feature>
<sequence>MASTLNIFVKNALKSCVITQQVRFYPRWRHRTPVKVYTPEEFQEMENKQHNPPEKKIFEKYGAFKPAWERSKNATEDTPEGLKYKFKTKKSDKPLIATHQKSKVSTTTDMLETIIDKDGNFIYTKMKNNDQRVGKILTEVKSKKDTDKKDLVLLEGKRLIKDALQSGCHLKYILFSRMDEVDYLRPFLPKAGALLYKMPYKEMQMWSDLTTTPGIMAIFKLPSVEDFTPKYALPITVICDNIREPGNLGTILRICAAVGCERVILTKGCANLWDSKVLRSSVGAHFKLRLNKSMDWDSIEEIVGKEANFFIADNKLVCGDNVEDLATILEKIPLLPYYSVDFRTSPQIVVIVGGETLGVSKNSYELALKTNGARLNIPLSNDVDSLNVGAALGIIAFEIKKQLTQIVNK</sequence>
<dbReference type="Pfam" id="PF00588">
    <property type="entry name" value="SpoU_methylase"/>
    <property type="match status" value="1"/>
</dbReference>
<evidence type="ECO:0000313" key="5">
    <source>
        <dbReference type="Proteomes" id="UP001168821"/>
    </source>
</evidence>
<reference evidence="4" key="1">
    <citation type="journal article" date="2023" name="G3 (Bethesda)">
        <title>Whole genome assemblies of Zophobas morio and Tenebrio molitor.</title>
        <authorList>
            <person name="Kaur S."/>
            <person name="Stinson S.A."/>
            <person name="diCenzo G.C."/>
        </authorList>
    </citation>
    <scope>NUCLEOTIDE SEQUENCE</scope>
    <source>
        <strain evidence="4">QUZm001</strain>
    </source>
</reference>
<dbReference type="GO" id="GO:0032259">
    <property type="term" value="P:methylation"/>
    <property type="evidence" value="ECO:0007669"/>
    <property type="project" value="UniProtKB-KW"/>
</dbReference>
<dbReference type="InterPro" id="IPR029028">
    <property type="entry name" value="Alpha/beta_knot_MTases"/>
</dbReference>
<dbReference type="SUPFAM" id="SSF55315">
    <property type="entry name" value="L30e-like"/>
    <property type="match status" value="1"/>
</dbReference>
<dbReference type="GO" id="GO:0003723">
    <property type="term" value="F:RNA binding"/>
    <property type="evidence" value="ECO:0007669"/>
    <property type="project" value="InterPro"/>
</dbReference>
<comment type="caution">
    <text evidence="4">The sequence shown here is derived from an EMBL/GenBank/DDBJ whole genome shotgun (WGS) entry which is preliminary data.</text>
</comment>
<protein>
    <recommendedName>
        <fullName evidence="3">RNA 2-O ribose methyltransferase substrate binding domain-containing protein</fullName>
    </recommendedName>
</protein>
<dbReference type="GO" id="GO:0006396">
    <property type="term" value="P:RNA processing"/>
    <property type="evidence" value="ECO:0007669"/>
    <property type="project" value="InterPro"/>
</dbReference>
<dbReference type="InterPro" id="IPR029064">
    <property type="entry name" value="Ribosomal_eL30-like_sf"/>
</dbReference>
<dbReference type="PANTHER" id="PTHR43191:SF2">
    <property type="entry name" value="RRNA METHYLTRANSFERASE 3, MITOCHONDRIAL"/>
    <property type="match status" value="1"/>
</dbReference>
<keyword evidence="5" id="KW-1185">Reference proteome</keyword>
<proteinExistence type="predicted"/>
<dbReference type="Gene3D" id="3.30.1330.30">
    <property type="match status" value="1"/>
</dbReference>
<name>A0AA38M493_9CUCU</name>